<proteinExistence type="predicted"/>
<dbReference type="VEuPathDB" id="FungiDB:VP01_2754g2"/>
<dbReference type="STRING" id="27349.A0A0L6V4T0"/>
<organism evidence="2 3">
    <name type="scientific">Puccinia sorghi</name>
    <dbReference type="NCBI Taxonomy" id="27349"/>
    <lineage>
        <taxon>Eukaryota</taxon>
        <taxon>Fungi</taxon>
        <taxon>Dikarya</taxon>
        <taxon>Basidiomycota</taxon>
        <taxon>Pucciniomycotina</taxon>
        <taxon>Pucciniomycetes</taxon>
        <taxon>Pucciniales</taxon>
        <taxon>Pucciniaceae</taxon>
        <taxon>Puccinia</taxon>
    </lineage>
</organism>
<dbReference type="Pfam" id="PF20515">
    <property type="entry name" value="2OG-FeII_Oxy_6"/>
    <property type="match status" value="1"/>
</dbReference>
<dbReference type="Proteomes" id="UP000037035">
    <property type="component" value="Unassembled WGS sequence"/>
</dbReference>
<name>A0A0L6V4T0_9BASI</name>
<dbReference type="AlphaFoldDB" id="A0A0L6V4T0"/>
<evidence type="ECO:0000313" key="3">
    <source>
        <dbReference type="Proteomes" id="UP000037035"/>
    </source>
</evidence>
<reference evidence="2 3" key="1">
    <citation type="submission" date="2015-08" db="EMBL/GenBank/DDBJ databases">
        <title>Next Generation Sequencing and Analysis of the Genome of Puccinia sorghi L Schw, the Causal Agent of Maize Common Rust.</title>
        <authorList>
            <person name="Rochi L."/>
            <person name="Burguener G."/>
            <person name="Darino M."/>
            <person name="Turjanski A."/>
            <person name="Kreff E."/>
            <person name="Dieguez M.J."/>
            <person name="Sacco F."/>
        </authorList>
    </citation>
    <scope>NUCLEOTIDE SEQUENCE [LARGE SCALE GENOMIC DNA]</scope>
    <source>
        <strain evidence="2 3">RO10H11247</strain>
    </source>
</reference>
<protein>
    <recommendedName>
        <fullName evidence="1">Tet-like 2OG-Fe(II) oxygenase domain-containing protein</fullName>
    </recommendedName>
</protein>
<dbReference type="InterPro" id="IPR046798">
    <property type="entry name" value="2OG-FeII_Oxy_6"/>
</dbReference>
<evidence type="ECO:0000313" key="2">
    <source>
        <dbReference type="EMBL" id="KNZ55145.1"/>
    </source>
</evidence>
<feature type="domain" description="Tet-like 2OG-Fe(II) oxygenase" evidence="1">
    <location>
        <begin position="1"/>
        <end position="48"/>
    </location>
</feature>
<dbReference type="OrthoDB" id="2505769at2759"/>
<gene>
    <name evidence="2" type="ORF">VP01_2754g2</name>
</gene>
<dbReference type="EMBL" id="LAVV01007673">
    <property type="protein sequence ID" value="KNZ55145.1"/>
    <property type="molecule type" value="Genomic_DNA"/>
</dbReference>
<accession>A0A0L6V4T0</accession>
<sequence>MQEYGIPNWSQDEWVEMKKDDGMEYNFTSKLLVTYNGFHNKSHEDKKDINGHGLLFTRHAYLIYFAKSNGIIEILWQTTKFKHQTTKAPPSLLHKDENTWTHFGCSFQINKNLANIAKNLKGLI</sequence>
<evidence type="ECO:0000259" key="1">
    <source>
        <dbReference type="Pfam" id="PF20515"/>
    </source>
</evidence>
<comment type="caution">
    <text evidence="2">The sequence shown here is derived from an EMBL/GenBank/DDBJ whole genome shotgun (WGS) entry which is preliminary data.</text>
</comment>
<keyword evidence="3" id="KW-1185">Reference proteome</keyword>